<evidence type="ECO:0000313" key="10">
    <source>
        <dbReference type="EMBL" id="QDU40158.1"/>
    </source>
</evidence>
<keyword evidence="11" id="KW-1185">Reference proteome</keyword>
<evidence type="ECO:0000256" key="7">
    <source>
        <dbReference type="SAM" id="Phobius"/>
    </source>
</evidence>
<dbReference type="EMBL" id="CP036275">
    <property type="protein sequence ID" value="QDU40158.1"/>
    <property type="molecule type" value="Genomic_DNA"/>
</dbReference>
<feature type="transmembrane region" description="Helical" evidence="7">
    <location>
        <begin position="241"/>
        <end position="257"/>
    </location>
</feature>
<dbReference type="RefSeq" id="WP_145371274.1">
    <property type="nucleotide sequence ID" value="NZ_CP036275.1"/>
</dbReference>
<feature type="transmembrane region" description="Helical" evidence="7">
    <location>
        <begin position="17"/>
        <end position="37"/>
    </location>
</feature>
<evidence type="ECO:0000256" key="3">
    <source>
        <dbReference type="ARBA" id="ARBA00022692"/>
    </source>
</evidence>
<sequence>MSSDWPAPHTYVLSRWLFLRALGAVTLIAVLSLWWQIDGLVGSEGILPVEHLMTAAGEQLGPWGFLKLPTLCWLSSTDWMLHGHCVVAALLSVALLVNVAPRYVLASLWLVYLSLSVAGQTFLGFQWDTLLLETLFCSLFWAPPGLRPKLAAQHPPSRMGRWLLWLLLLKLMFLSGITKLLSGDPTWRALSALDIHYQTQPIPNWVSWYAHHLPAWWQRFSIVCMYVIELALPFLIFGPRVLRLFAAAGLILLQVAIELTGNYGFFNLLTVVLCIPLLDDHVLMWCIPGIDRANAAGGSSGKTGRMIIAARRGAIAVVMALSLLTLLEEMVTTQRRDRLPGGVVATLDGIDRVLVTPAEPVLTTLQPFRTINGYGLFRVMTTERFEIVIEVSDDGRRWRELEFPCKPGNVERAPPIVAPYHPRLDWQMWFAALSPGRHEYWLNALMQRILEGSPAVASLVGEPGLVDDPPRSVRLMYYRYEFSRPEERERSGAWWTRSFVQQLTRPLSLPGR</sequence>
<evidence type="ECO:0000259" key="9">
    <source>
        <dbReference type="Pfam" id="PF25179"/>
    </source>
</evidence>
<dbReference type="InterPro" id="IPR057434">
    <property type="entry name" value="LMF1/2_N"/>
</dbReference>
<keyword evidence="6 7" id="KW-0472">Membrane</keyword>
<organism evidence="10 11">
    <name type="scientific">Maioricimonas rarisocia</name>
    <dbReference type="NCBI Taxonomy" id="2528026"/>
    <lineage>
        <taxon>Bacteria</taxon>
        <taxon>Pseudomonadati</taxon>
        <taxon>Planctomycetota</taxon>
        <taxon>Planctomycetia</taxon>
        <taxon>Planctomycetales</taxon>
        <taxon>Planctomycetaceae</taxon>
        <taxon>Maioricimonas</taxon>
    </lineage>
</organism>
<dbReference type="InterPro" id="IPR009613">
    <property type="entry name" value="LMF"/>
</dbReference>
<evidence type="ECO:0000256" key="4">
    <source>
        <dbReference type="ARBA" id="ARBA00022824"/>
    </source>
</evidence>
<name>A0A517ZCE6_9PLAN</name>
<evidence type="ECO:0000256" key="2">
    <source>
        <dbReference type="ARBA" id="ARBA00005512"/>
    </source>
</evidence>
<dbReference type="Pfam" id="PF25179">
    <property type="entry name" value="LMF1_C"/>
    <property type="match status" value="1"/>
</dbReference>
<feature type="transmembrane region" description="Helical" evidence="7">
    <location>
        <begin position="79"/>
        <end position="97"/>
    </location>
</feature>
<keyword evidence="4" id="KW-0256">Endoplasmic reticulum</keyword>
<comment type="similarity">
    <text evidence="2">Belongs to the lipase maturation factor family.</text>
</comment>
<keyword evidence="5 7" id="KW-1133">Transmembrane helix</keyword>
<gene>
    <name evidence="10" type="ORF">Mal4_45130</name>
</gene>
<feature type="transmembrane region" description="Helical" evidence="7">
    <location>
        <begin position="104"/>
        <end position="123"/>
    </location>
</feature>
<comment type="subcellular location">
    <subcellularLocation>
        <location evidence="1">Endoplasmic reticulum membrane</location>
        <topology evidence="1">Multi-pass membrane protein</topology>
    </subcellularLocation>
</comment>
<evidence type="ECO:0000256" key="1">
    <source>
        <dbReference type="ARBA" id="ARBA00004477"/>
    </source>
</evidence>
<evidence type="ECO:0000256" key="5">
    <source>
        <dbReference type="ARBA" id="ARBA00022989"/>
    </source>
</evidence>
<evidence type="ECO:0000313" key="11">
    <source>
        <dbReference type="Proteomes" id="UP000320496"/>
    </source>
</evidence>
<feature type="domain" description="Lipase maturation factor 1/2 C-terminal" evidence="9">
    <location>
        <begin position="371"/>
        <end position="503"/>
    </location>
</feature>
<keyword evidence="3 7" id="KW-0812">Transmembrane</keyword>
<dbReference type="KEGG" id="mri:Mal4_45130"/>
<evidence type="ECO:0000259" key="8">
    <source>
        <dbReference type="Pfam" id="PF06762"/>
    </source>
</evidence>
<proteinExistence type="inferred from homology"/>
<feature type="transmembrane region" description="Helical" evidence="7">
    <location>
        <begin position="308"/>
        <end position="327"/>
    </location>
</feature>
<evidence type="ECO:0008006" key="12">
    <source>
        <dbReference type="Google" id="ProtNLM"/>
    </source>
</evidence>
<feature type="domain" description="Lipase maturation factor 1/2 N-terminal" evidence="8">
    <location>
        <begin position="124"/>
        <end position="283"/>
    </location>
</feature>
<dbReference type="OrthoDB" id="9793230at2"/>
<reference evidence="10 11" key="1">
    <citation type="submission" date="2019-02" db="EMBL/GenBank/DDBJ databases">
        <title>Deep-cultivation of Planctomycetes and their phenomic and genomic characterization uncovers novel biology.</title>
        <authorList>
            <person name="Wiegand S."/>
            <person name="Jogler M."/>
            <person name="Boedeker C."/>
            <person name="Pinto D."/>
            <person name="Vollmers J."/>
            <person name="Rivas-Marin E."/>
            <person name="Kohn T."/>
            <person name="Peeters S.H."/>
            <person name="Heuer A."/>
            <person name="Rast P."/>
            <person name="Oberbeckmann S."/>
            <person name="Bunk B."/>
            <person name="Jeske O."/>
            <person name="Meyerdierks A."/>
            <person name="Storesund J.E."/>
            <person name="Kallscheuer N."/>
            <person name="Luecker S."/>
            <person name="Lage O.M."/>
            <person name="Pohl T."/>
            <person name="Merkel B.J."/>
            <person name="Hornburger P."/>
            <person name="Mueller R.-W."/>
            <person name="Bruemmer F."/>
            <person name="Labrenz M."/>
            <person name="Spormann A.M."/>
            <person name="Op den Camp H."/>
            <person name="Overmann J."/>
            <person name="Amann R."/>
            <person name="Jetten M.S.M."/>
            <person name="Mascher T."/>
            <person name="Medema M.H."/>
            <person name="Devos D.P."/>
            <person name="Kaster A.-K."/>
            <person name="Ovreas L."/>
            <person name="Rohde M."/>
            <person name="Galperin M.Y."/>
            <person name="Jogler C."/>
        </authorList>
    </citation>
    <scope>NUCLEOTIDE SEQUENCE [LARGE SCALE GENOMIC DNA]</scope>
    <source>
        <strain evidence="10 11">Mal4</strain>
    </source>
</reference>
<feature type="transmembrane region" description="Helical" evidence="7">
    <location>
        <begin position="216"/>
        <end position="236"/>
    </location>
</feature>
<dbReference type="GO" id="GO:0051604">
    <property type="term" value="P:protein maturation"/>
    <property type="evidence" value="ECO:0007669"/>
    <property type="project" value="InterPro"/>
</dbReference>
<dbReference type="Pfam" id="PF06762">
    <property type="entry name" value="LMF1"/>
    <property type="match status" value="1"/>
</dbReference>
<dbReference type="AlphaFoldDB" id="A0A517ZCE6"/>
<accession>A0A517ZCE6</accession>
<dbReference type="Proteomes" id="UP000320496">
    <property type="component" value="Chromosome"/>
</dbReference>
<dbReference type="PANTHER" id="PTHR14463">
    <property type="entry name" value="LIPASE MATURATION FACTOR"/>
    <property type="match status" value="1"/>
</dbReference>
<protein>
    <recommendedName>
        <fullName evidence="12">Lipase maturation factor family protein</fullName>
    </recommendedName>
</protein>
<evidence type="ECO:0000256" key="6">
    <source>
        <dbReference type="ARBA" id="ARBA00023136"/>
    </source>
</evidence>
<dbReference type="InterPro" id="IPR057433">
    <property type="entry name" value="LMF1/2_C"/>
</dbReference>